<name>A0A811VBZ3_CERCA</name>
<evidence type="ECO:0000256" key="1">
    <source>
        <dbReference type="SAM" id="MobiDB-lite"/>
    </source>
</evidence>
<comment type="caution">
    <text evidence="2">The sequence shown here is derived from an EMBL/GenBank/DDBJ whole genome shotgun (WGS) entry which is preliminary data.</text>
</comment>
<evidence type="ECO:0000313" key="3">
    <source>
        <dbReference type="Proteomes" id="UP000606786"/>
    </source>
</evidence>
<organism evidence="2 3">
    <name type="scientific">Ceratitis capitata</name>
    <name type="common">Mediterranean fruit fly</name>
    <name type="synonym">Tephritis capitata</name>
    <dbReference type="NCBI Taxonomy" id="7213"/>
    <lineage>
        <taxon>Eukaryota</taxon>
        <taxon>Metazoa</taxon>
        <taxon>Ecdysozoa</taxon>
        <taxon>Arthropoda</taxon>
        <taxon>Hexapoda</taxon>
        <taxon>Insecta</taxon>
        <taxon>Pterygota</taxon>
        <taxon>Neoptera</taxon>
        <taxon>Endopterygota</taxon>
        <taxon>Diptera</taxon>
        <taxon>Brachycera</taxon>
        <taxon>Muscomorpha</taxon>
        <taxon>Tephritoidea</taxon>
        <taxon>Tephritidae</taxon>
        <taxon>Ceratitis</taxon>
        <taxon>Ceratitis</taxon>
    </lineage>
</organism>
<sequence length="91" mass="10300">MPVEPFKKEIYQRKVHLCNLNSGRGQVKRSRLMNNQIKESSTQSPHLTHSHLGIAEIAALHKQSSSRRTPAHRTNACSDNGGIDDDNLYFM</sequence>
<evidence type="ECO:0000313" key="2">
    <source>
        <dbReference type="EMBL" id="CAD7012767.1"/>
    </source>
</evidence>
<protein>
    <submittedName>
        <fullName evidence="2">(Mediterranean fruit fly) hypothetical protein</fullName>
    </submittedName>
</protein>
<feature type="compositionally biased region" description="Acidic residues" evidence="1">
    <location>
        <begin position="82"/>
        <end position="91"/>
    </location>
</feature>
<dbReference type="Proteomes" id="UP000606786">
    <property type="component" value="Unassembled WGS sequence"/>
</dbReference>
<proteinExistence type="predicted"/>
<reference evidence="2" key="1">
    <citation type="submission" date="2020-11" db="EMBL/GenBank/DDBJ databases">
        <authorList>
            <person name="Whitehead M."/>
        </authorList>
    </citation>
    <scope>NUCLEOTIDE SEQUENCE</scope>
    <source>
        <strain evidence="2">EGII</strain>
    </source>
</reference>
<dbReference type="AlphaFoldDB" id="A0A811VBZ3"/>
<gene>
    <name evidence="2" type="ORF">CCAP1982_LOCUS20870</name>
</gene>
<feature type="region of interest" description="Disordered" evidence="1">
    <location>
        <begin position="62"/>
        <end position="91"/>
    </location>
</feature>
<dbReference type="EMBL" id="CAJHJT010000056">
    <property type="protein sequence ID" value="CAD7012767.1"/>
    <property type="molecule type" value="Genomic_DNA"/>
</dbReference>
<keyword evidence="3" id="KW-1185">Reference proteome</keyword>
<accession>A0A811VBZ3</accession>